<dbReference type="KEGG" id="ang:An17g00050"/>
<protein>
    <submittedName>
        <fullName evidence="1">Uncharacterized protein</fullName>
    </submittedName>
</protein>
<organism evidence="1">
    <name type="scientific">Aspergillus niger</name>
    <dbReference type="NCBI Taxonomy" id="5061"/>
    <lineage>
        <taxon>Eukaryota</taxon>
        <taxon>Fungi</taxon>
        <taxon>Dikarya</taxon>
        <taxon>Ascomycota</taxon>
        <taxon>Pezizomycotina</taxon>
        <taxon>Eurotiomycetes</taxon>
        <taxon>Eurotiomycetidae</taxon>
        <taxon>Eurotiales</taxon>
        <taxon>Aspergillaceae</taxon>
        <taxon>Aspergillus</taxon>
        <taxon>Aspergillus subgen. Circumdati</taxon>
    </lineage>
</organism>
<sequence>MTGWDCKVDEQKQEGHIEMNSPVTEKVFVSMKCSRALDSTLANDNANVESGIFVWRSAQFSLGTCGVSFHPGFFMHSAQGIWYSFVTEEVNIQLGEIHSSAAHQPAYAGLMD</sequence>
<dbReference type="RefSeq" id="XP_059604954.1">
    <property type="nucleotide sequence ID" value="XM_059745389.1"/>
</dbReference>
<name>A0AAJ8E2Y7_ASPNG</name>
<dbReference type="VEuPathDB" id="FungiDB:An17g00050"/>
<evidence type="ECO:0000313" key="1">
    <source>
        <dbReference type="RefSeq" id="XP_059604954.1"/>
    </source>
</evidence>
<accession>A0AAJ8E2Y7</accession>
<dbReference type="GeneID" id="84593553"/>
<dbReference type="AlphaFoldDB" id="A0AAJ8E2Y7"/>
<reference evidence="1" key="2">
    <citation type="submission" date="2025-08" db="UniProtKB">
        <authorList>
            <consortium name="RefSeq"/>
        </authorList>
    </citation>
    <scope>IDENTIFICATION</scope>
</reference>
<reference evidence="1" key="1">
    <citation type="submission" date="2025-02" db="EMBL/GenBank/DDBJ databases">
        <authorList>
            <consortium name="NCBI Genome Project"/>
        </authorList>
    </citation>
    <scope>NUCLEOTIDE SEQUENCE</scope>
</reference>
<gene>
    <name evidence="1" type="ORF">An17g00050</name>
</gene>
<proteinExistence type="predicted"/>